<dbReference type="AlphaFoldDB" id="A0A1F6GKQ7"/>
<feature type="domain" description="VTT" evidence="8">
    <location>
        <begin position="51"/>
        <end position="170"/>
    </location>
</feature>
<dbReference type="Proteomes" id="UP000176968">
    <property type="component" value="Unassembled WGS sequence"/>
</dbReference>
<dbReference type="PANTHER" id="PTHR30353:SF0">
    <property type="entry name" value="TRANSMEMBRANE PROTEIN"/>
    <property type="match status" value="1"/>
</dbReference>
<evidence type="ECO:0000313" key="9">
    <source>
        <dbReference type="EMBL" id="OGG98692.1"/>
    </source>
</evidence>
<evidence type="ECO:0000256" key="2">
    <source>
        <dbReference type="ARBA" id="ARBA00010792"/>
    </source>
</evidence>
<name>A0A1F6GKQ7_9BACT</name>
<evidence type="ECO:0000256" key="3">
    <source>
        <dbReference type="ARBA" id="ARBA00022475"/>
    </source>
</evidence>
<evidence type="ECO:0000259" key="8">
    <source>
        <dbReference type="Pfam" id="PF09335"/>
    </source>
</evidence>
<gene>
    <name evidence="9" type="ORF">A3E04_00395</name>
</gene>
<feature type="transmembrane region" description="Helical" evidence="7">
    <location>
        <begin position="151"/>
        <end position="173"/>
    </location>
</feature>
<dbReference type="InterPro" id="IPR032818">
    <property type="entry name" value="DedA-like"/>
</dbReference>
<comment type="similarity">
    <text evidence="2 7">Belongs to the DedA family.</text>
</comment>
<dbReference type="GO" id="GO:0005886">
    <property type="term" value="C:plasma membrane"/>
    <property type="evidence" value="ECO:0007669"/>
    <property type="project" value="UniProtKB-SubCell"/>
</dbReference>
<feature type="transmembrane region" description="Helical" evidence="7">
    <location>
        <begin position="124"/>
        <end position="144"/>
    </location>
</feature>
<evidence type="ECO:0000313" key="10">
    <source>
        <dbReference type="Proteomes" id="UP000176968"/>
    </source>
</evidence>
<dbReference type="PANTHER" id="PTHR30353">
    <property type="entry name" value="INNER MEMBRANE PROTEIN DEDA-RELATED"/>
    <property type="match status" value="1"/>
</dbReference>
<accession>A0A1F6GKQ7</accession>
<feature type="transmembrane region" description="Helical" evidence="7">
    <location>
        <begin position="56"/>
        <end position="83"/>
    </location>
</feature>
<comment type="subcellular location">
    <subcellularLocation>
        <location evidence="1 7">Cell membrane</location>
        <topology evidence="1 7">Multi-pass membrane protein</topology>
    </subcellularLocation>
</comment>
<dbReference type="EMBL" id="MFMY01000042">
    <property type="protein sequence ID" value="OGG98692.1"/>
    <property type="molecule type" value="Genomic_DNA"/>
</dbReference>
<keyword evidence="3 7" id="KW-1003">Cell membrane</keyword>
<dbReference type="Pfam" id="PF09335">
    <property type="entry name" value="VTT_dom"/>
    <property type="match status" value="1"/>
</dbReference>
<keyword evidence="5 7" id="KW-1133">Transmembrane helix</keyword>
<keyword evidence="6 7" id="KW-0472">Membrane</keyword>
<feature type="transmembrane region" description="Helical" evidence="7">
    <location>
        <begin position="28"/>
        <end position="49"/>
    </location>
</feature>
<dbReference type="InterPro" id="IPR032816">
    <property type="entry name" value="VTT_dom"/>
</dbReference>
<proteinExistence type="inferred from homology"/>
<comment type="caution">
    <text evidence="9">The sequence shown here is derived from an EMBL/GenBank/DDBJ whole genome shotgun (WGS) entry which is preliminary data.</text>
</comment>
<reference evidence="9 10" key="1">
    <citation type="journal article" date="2016" name="Nat. Commun.">
        <title>Thousands of microbial genomes shed light on interconnected biogeochemical processes in an aquifer system.</title>
        <authorList>
            <person name="Anantharaman K."/>
            <person name="Brown C.T."/>
            <person name="Hug L.A."/>
            <person name="Sharon I."/>
            <person name="Castelle C.J."/>
            <person name="Probst A.J."/>
            <person name="Thomas B.C."/>
            <person name="Singh A."/>
            <person name="Wilkins M.J."/>
            <person name="Karaoz U."/>
            <person name="Brodie E.L."/>
            <person name="Williams K.H."/>
            <person name="Hubbard S.S."/>
            <person name="Banfield J.F."/>
        </authorList>
    </citation>
    <scope>NUCLEOTIDE SEQUENCE [LARGE SCALE GENOMIC DNA]</scope>
</reference>
<sequence>MDFMLKTVFDYILHLDTYLTVLIQNYGIFIYPILFFVIFVETGFVLLPFLPGDSLLFIAGTFAAAGALNVYLIFFLLVMAAVLGDTVNYWLGYYFGEKVFSRFIKPEHLAKTRSFFDRYGKKTIVLARFVPVVRTFAPFVAGIGKMNYFTFLSYNISGGILWVAFFVFAGFYFGNVSFVKNNLSAFVILIIVISSLPALFEYFKHKRKK</sequence>
<evidence type="ECO:0000256" key="6">
    <source>
        <dbReference type="ARBA" id="ARBA00023136"/>
    </source>
</evidence>
<evidence type="ECO:0000256" key="7">
    <source>
        <dbReference type="RuleBase" id="RU367016"/>
    </source>
</evidence>
<evidence type="ECO:0000256" key="4">
    <source>
        <dbReference type="ARBA" id="ARBA00022692"/>
    </source>
</evidence>
<organism evidence="9 10">
    <name type="scientific">Candidatus Kuenenbacteria bacterium RIFCSPHIGHO2_12_FULL_42_14</name>
    <dbReference type="NCBI Taxonomy" id="1798563"/>
    <lineage>
        <taxon>Bacteria</taxon>
        <taxon>Candidatus Kueneniibacteriota</taxon>
    </lineage>
</organism>
<evidence type="ECO:0000256" key="5">
    <source>
        <dbReference type="ARBA" id="ARBA00022989"/>
    </source>
</evidence>
<keyword evidence="4 7" id="KW-0812">Transmembrane</keyword>
<feature type="transmembrane region" description="Helical" evidence="7">
    <location>
        <begin position="185"/>
        <end position="203"/>
    </location>
</feature>
<protein>
    <recommendedName>
        <fullName evidence="8">VTT domain-containing protein</fullName>
    </recommendedName>
</protein>
<evidence type="ECO:0000256" key="1">
    <source>
        <dbReference type="ARBA" id="ARBA00004651"/>
    </source>
</evidence>